<sequence>MIKLMGLGAVAAAAWAVAAVVTCTPADAGRPGTAATQVASLHDPAYRVSEDAARRIAWRSGVDHIEDLVLVDERWEVAGRDRSGNEVAVDIHAHDGRILRHLPPPGN</sequence>
<reference evidence="3" key="1">
    <citation type="journal article" date="2019" name="Int. J. Syst. Evol. Microbiol.">
        <title>The Global Catalogue of Microorganisms (GCM) 10K type strain sequencing project: providing services to taxonomists for standard genome sequencing and annotation.</title>
        <authorList>
            <consortium name="The Broad Institute Genomics Platform"/>
            <consortium name="The Broad Institute Genome Sequencing Center for Infectious Disease"/>
            <person name="Wu L."/>
            <person name="Ma J."/>
        </authorList>
    </citation>
    <scope>NUCLEOTIDE SEQUENCE [LARGE SCALE GENOMIC DNA]</scope>
    <source>
        <strain evidence="3">CCUG 43117</strain>
    </source>
</reference>
<dbReference type="EMBL" id="JBHSLU010000003">
    <property type="protein sequence ID" value="MFC5503683.1"/>
    <property type="molecule type" value="Genomic_DNA"/>
</dbReference>
<feature type="chain" id="PRO_5047068248" evidence="1">
    <location>
        <begin position="19"/>
        <end position="107"/>
    </location>
</feature>
<organism evidence="2 3">
    <name type="scientific">Bosea massiliensis</name>
    <dbReference type="NCBI Taxonomy" id="151419"/>
    <lineage>
        <taxon>Bacteria</taxon>
        <taxon>Pseudomonadati</taxon>
        <taxon>Pseudomonadota</taxon>
        <taxon>Alphaproteobacteria</taxon>
        <taxon>Hyphomicrobiales</taxon>
        <taxon>Boseaceae</taxon>
        <taxon>Bosea</taxon>
    </lineage>
</organism>
<accession>A0ABW0NVD7</accession>
<name>A0ABW0NVD7_9HYPH</name>
<feature type="signal peptide" evidence="1">
    <location>
        <begin position="1"/>
        <end position="18"/>
    </location>
</feature>
<evidence type="ECO:0000313" key="2">
    <source>
        <dbReference type="EMBL" id="MFC5503683.1"/>
    </source>
</evidence>
<keyword evidence="3" id="KW-1185">Reference proteome</keyword>
<dbReference type="RefSeq" id="WP_066734395.1">
    <property type="nucleotide sequence ID" value="NZ_JBHSLU010000003.1"/>
</dbReference>
<protein>
    <submittedName>
        <fullName evidence="2">PepSY domain-containing protein</fullName>
    </submittedName>
</protein>
<comment type="caution">
    <text evidence="2">The sequence shown here is derived from an EMBL/GenBank/DDBJ whole genome shotgun (WGS) entry which is preliminary data.</text>
</comment>
<dbReference type="Proteomes" id="UP001596060">
    <property type="component" value="Unassembled WGS sequence"/>
</dbReference>
<evidence type="ECO:0000313" key="3">
    <source>
        <dbReference type="Proteomes" id="UP001596060"/>
    </source>
</evidence>
<evidence type="ECO:0000256" key="1">
    <source>
        <dbReference type="SAM" id="SignalP"/>
    </source>
</evidence>
<gene>
    <name evidence="2" type="ORF">ACFPN9_00260</name>
</gene>
<keyword evidence="1" id="KW-0732">Signal</keyword>
<proteinExistence type="predicted"/>